<evidence type="ECO:0000256" key="1">
    <source>
        <dbReference type="ARBA" id="ARBA00003687"/>
    </source>
</evidence>
<evidence type="ECO:0000256" key="6">
    <source>
        <dbReference type="RuleBase" id="RU367031"/>
    </source>
</evidence>
<keyword evidence="2 6" id="KW-0805">Transcription regulation</keyword>
<feature type="region of interest" description="Disordered" evidence="7">
    <location>
        <begin position="23"/>
        <end position="98"/>
    </location>
</feature>
<evidence type="ECO:0000259" key="8">
    <source>
        <dbReference type="PROSITE" id="PS51742"/>
    </source>
</evidence>
<dbReference type="Proteomes" id="UP001054252">
    <property type="component" value="Unassembled WGS sequence"/>
</dbReference>
<dbReference type="EMBL" id="BPVZ01000046">
    <property type="protein sequence ID" value="GKV16652.1"/>
    <property type="molecule type" value="Genomic_DNA"/>
</dbReference>
<keyword evidence="5 6" id="KW-0539">Nucleus</keyword>
<accession>A0AAV5JYI5</accession>
<dbReference type="GO" id="GO:0003680">
    <property type="term" value="F:minor groove of adenine-thymine-rich DNA binding"/>
    <property type="evidence" value="ECO:0007669"/>
    <property type="project" value="UniProtKB-UniRule"/>
</dbReference>
<dbReference type="Gene3D" id="3.30.1330.80">
    <property type="entry name" value="Hypothetical protein, similar to alpha- acetolactate decarboxylase, domain 2"/>
    <property type="match status" value="1"/>
</dbReference>
<evidence type="ECO:0000256" key="4">
    <source>
        <dbReference type="ARBA" id="ARBA00023163"/>
    </source>
</evidence>
<comment type="subcellular location">
    <subcellularLocation>
        <location evidence="6">Nucleus</location>
    </subcellularLocation>
</comment>
<dbReference type="Pfam" id="PF03479">
    <property type="entry name" value="PCC"/>
    <property type="match status" value="1"/>
</dbReference>
<dbReference type="InterPro" id="IPR017956">
    <property type="entry name" value="AT_hook_DNA-bd_motif"/>
</dbReference>
<dbReference type="PANTHER" id="PTHR31500:SF45">
    <property type="entry name" value="AT-HOOK MOTIF NUCLEAR-LOCALIZED PROTEIN"/>
    <property type="match status" value="1"/>
</dbReference>
<protein>
    <recommendedName>
        <fullName evidence="6">AT-hook motif nuclear-localized protein</fullName>
    </recommendedName>
</protein>
<proteinExistence type="predicted"/>
<evidence type="ECO:0000256" key="2">
    <source>
        <dbReference type="ARBA" id="ARBA00023015"/>
    </source>
</evidence>
<name>A0AAV5JYI5_9ROSI</name>
<dbReference type="InterPro" id="IPR039605">
    <property type="entry name" value="AHL"/>
</dbReference>
<keyword evidence="3 6" id="KW-0238">DNA-binding</keyword>
<keyword evidence="10" id="KW-1185">Reference proteome</keyword>
<dbReference type="PANTHER" id="PTHR31500">
    <property type="entry name" value="AT-HOOK MOTIF NUCLEAR-LOCALIZED PROTEIN 9"/>
    <property type="match status" value="1"/>
</dbReference>
<dbReference type="CDD" id="cd11378">
    <property type="entry name" value="DUF296"/>
    <property type="match status" value="1"/>
</dbReference>
<dbReference type="GO" id="GO:0005634">
    <property type="term" value="C:nucleus"/>
    <property type="evidence" value="ECO:0007669"/>
    <property type="project" value="UniProtKB-SubCell"/>
</dbReference>
<feature type="domain" description="PPC" evidence="8">
    <location>
        <begin position="117"/>
        <end position="259"/>
    </location>
</feature>
<dbReference type="SUPFAM" id="SSF117856">
    <property type="entry name" value="AF0104/ALDC/Ptd012-like"/>
    <property type="match status" value="1"/>
</dbReference>
<evidence type="ECO:0000256" key="7">
    <source>
        <dbReference type="SAM" id="MobiDB-lite"/>
    </source>
</evidence>
<keyword evidence="4 6" id="KW-0804">Transcription</keyword>
<comment type="domain">
    <text evidence="6">The PPC domain mediates interactions between AHL proteins.</text>
</comment>
<dbReference type="SMART" id="SM00384">
    <property type="entry name" value="AT_hook"/>
    <property type="match status" value="2"/>
</dbReference>
<evidence type="ECO:0000256" key="5">
    <source>
        <dbReference type="ARBA" id="ARBA00023242"/>
    </source>
</evidence>
<sequence length="343" mass="35914">MEEQSITPSTVQLFGAVNRSMALKGTGSPVNPEAQVEVGDMGTLRSGEGSDATGKQIVQPKKRGRPRKYDVGAVTSSLPALAPPEGDSAKRGRGRPKGSGKLQLLAALGGCIVETAGGNFTPHVINVLAGEDVLSRITSFARKGPQAICILSATGLVSSIVIRQPGSSAGMLRHEGRFEIISLKGSFVFREIGGSHNKSSMLSVSLAKPDGRVFGGSVAGSMVAAGPIQLVVASFKQSIGRELKRKYSAESSTAASNFANPAVSKGPISIHRKLTDDEGLCTTATPAPVHMEADKVIAENHNFINTSPLPNTQLLQAPLSLEDEIKSPLTNTSRPDMRNVNLN</sequence>
<comment type="caution">
    <text evidence="9">The sequence shown here is derived from an EMBL/GenBank/DDBJ whole genome shotgun (WGS) entry which is preliminary data.</text>
</comment>
<gene>
    <name evidence="9" type="ORF">SLEP1_g27266</name>
</gene>
<dbReference type="PROSITE" id="PS51742">
    <property type="entry name" value="PPC"/>
    <property type="match status" value="1"/>
</dbReference>
<reference evidence="9 10" key="1">
    <citation type="journal article" date="2021" name="Commun. Biol.">
        <title>The genome of Shorea leprosula (Dipterocarpaceae) highlights the ecological relevance of drought in aseasonal tropical rainforests.</title>
        <authorList>
            <person name="Ng K.K.S."/>
            <person name="Kobayashi M.J."/>
            <person name="Fawcett J.A."/>
            <person name="Hatakeyama M."/>
            <person name="Paape T."/>
            <person name="Ng C.H."/>
            <person name="Ang C.C."/>
            <person name="Tnah L.H."/>
            <person name="Lee C.T."/>
            <person name="Nishiyama T."/>
            <person name="Sese J."/>
            <person name="O'Brien M.J."/>
            <person name="Copetti D."/>
            <person name="Mohd Noor M.I."/>
            <person name="Ong R.C."/>
            <person name="Putra M."/>
            <person name="Sireger I.Z."/>
            <person name="Indrioko S."/>
            <person name="Kosugi Y."/>
            <person name="Izuno A."/>
            <person name="Isagi Y."/>
            <person name="Lee S.L."/>
            <person name="Shimizu K.K."/>
        </authorList>
    </citation>
    <scope>NUCLEOTIDE SEQUENCE [LARGE SCALE GENOMIC DNA]</scope>
    <source>
        <strain evidence="9">214</strain>
    </source>
</reference>
<evidence type="ECO:0000313" key="10">
    <source>
        <dbReference type="Proteomes" id="UP001054252"/>
    </source>
</evidence>
<evidence type="ECO:0000256" key="3">
    <source>
        <dbReference type="ARBA" id="ARBA00023125"/>
    </source>
</evidence>
<comment type="function">
    <text evidence="1 6">Transcription factor that specifically binds AT-rich DNA sequences related to the nuclear matrix attachment regions (MARs).</text>
</comment>
<dbReference type="AlphaFoldDB" id="A0AAV5JYI5"/>
<dbReference type="InterPro" id="IPR005175">
    <property type="entry name" value="PPC_dom"/>
</dbReference>
<organism evidence="9 10">
    <name type="scientific">Rubroshorea leprosula</name>
    <dbReference type="NCBI Taxonomy" id="152421"/>
    <lineage>
        <taxon>Eukaryota</taxon>
        <taxon>Viridiplantae</taxon>
        <taxon>Streptophyta</taxon>
        <taxon>Embryophyta</taxon>
        <taxon>Tracheophyta</taxon>
        <taxon>Spermatophyta</taxon>
        <taxon>Magnoliopsida</taxon>
        <taxon>eudicotyledons</taxon>
        <taxon>Gunneridae</taxon>
        <taxon>Pentapetalae</taxon>
        <taxon>rosids</taxon>
        <taxon>malvids</taxon>
        <taxon>Malvales</taxon>
        <taxon>Dipterocarpaceae</taxon>
        <taxon>Rubroshorea</taxon>
    </lineage>
</organism>
<evidence type="ECO:0000313" key="9">
    <source>
        <dbReference type="EMBL" id="GKV16652.1"/>
    </source>
</evidence>